<dbReference type="Pfam" id="PF08312">
    <property type="entry name" value="cwf21"/>
    <property type="match status" value="1"/>
</dbReference>
<dbReference type="PANTHER" id="PTHR36562:SF5">
    <property type="entry name" value="SERINE_ARGININE REPETITIVE MATRIX 2"/>
    <property type="match status" value="1"/>
</dbReference>
<feature type="domain" description="CWF21" evidence="8">
    <location>
        <begin position="135"/>
        <end position="180"/>
    </location>
</feature>
<keyword evidence="6" id="KW-0539">Nucleus</keyword>
<evidence type="ECO:0000313" key="10">
    <source>
        <dbReference type="Proteomes" id="UP000298652"/>
    </source>
</evidence>
<evidence type="ECO:0000256" key="1">
    <source>
        <dbReference type="ARBA" id="ARBA00004123"/>
    </source>
</evidence>
<dbReference type="PANTHER" id="PTHR36562">
    <property type="entry name" value="SERINE/ARGININE REPETITIVE MATRIX 2"/>
    <property type="match status" value="1"/>
</dbReference>
<organism evidence="9 10">
    <name type="scientific">Setaria viridis</name>
    <name type="common">Green bristlegrass</name>
    <name type="synonym">Setaria italica subsp. viridis</name>
    <dbReference type="NCBI Taxonomy" id="4556"/>
    <lineage>
        <taxon>Eukaryota</taxon>
        <taxon>Viridiplantae</taxon>
        <taxon>Streptophyta</taxon>
        <taxon>Embryophyta</taxon>
        <taxon>Tracheophyta</taxon>
        <taxon>Spermatophyta</taxon>
        <taxon>Magnoliopsida</taxon>
        <taxon>Liliopsida</taxon>
        <taxon>Poales</taxon>
        <taxon>Poaceae</taxon>
        <taxon>PACMAD clade</taxon>
        <taxon>Panicoideae</taxon>
        <taxon>Panicodae</taxon>
        <taxon>Paniceae</taxon>
        <taxon>Cenchrinae</taxon>
        <taxon>Setaria</taxon>
    </lineage>
</organism>
<keyword evidence="4" id="KW-0747">Spliceosome</keyword>
<gene>
    <name evidence="9" type="ORF">SEVIR_5G373800v2</name>
</gene>
<feature type="compositionally biased region" description="Polar residues" evidence="7">
    <location>
        <begin position="194"/>
        <end position="211"/>
    </location>
</feature>
<comment type="subcellular location">
    <subcellularLocation>
        <location evidence="1">Nucleus</location>
    </subcellularLocation>
</comment>
<evidence type="ECO:0000256" key="4">
    <source>
        <dbReference type="ARBA" id="ARBA00022728"/>
    </source>
</evidence>
<feature type="region of interest" description="Disordered" evidence="7">
    <location>
        <begin position="159"/>
        <end position="229"/>
    </location>
</feature>
<dbReference type="EMBL" id="CM016556">
    <property type="protein sequence ID" value="TKW17534.1"/>
    <property type="molecule type" value="Genomic_DNA"/>
</dbReference>
<dbReference type="AlphaFoldDB" id="A0A4U6UR07"/>
<sequence>MICGARPFSSVRFPPRRIILLPACHPPPPLPLLVSFSCVTIRHCHSLRRAASRHRRHSLHREPPSPAPAVTPYVASTCRQPRGSGTSGHVRASKFLAKPRPSSSAAAAASGYGTPNPPHIGSSLERTRKPNKDILEHDRKRQVELRLLVLRDALEEQEYTEAQIEDSVGEARKAAENKAAAEEGGPRSQGKGFTDTQSHQAAAQKENQLQTMRGALGLDAEDAQKKGAL</sequence>
<evidence type="ECO:0000256" key="6">
    <source>
        <dbReference type="ARBA" id="ARBA00023242"/>
    </source>
</evidence>
<feature type="region of interest" description="Disordered" evidence="7">
    <location>
        <begin position="52"/>
        <end position="72"/>
    </location>
</feature>
<dbReference type="GO" id="GO:0008380">
    <property type="term" value="P:RNA splicing"/>
    <property type="evidence" value="ECO:0007669"/>
    <property type="project" value="UniProtKB-KW"/>
</dbReference>
<dbReference type="GO" id="GO:0006397">
    <property type="term" value="P:mRNA processing"/>
    <property type="evidence" value="ECO:0007669"/>
    <property type="project" value="UniProtKB-KW"/>
</dbReference>
<evidence type="ECO:0000256" key="2">
    <source>
        <dbReference type="ARBA" id="ARBA00005954"/>
    </source>
</evidence>
<evidence type="ECO:0000313" key="9">
    <source>
        <dbReference type="EMBL" id="TKW17534.1"/>
    </source>
</evidence>
<keyword evidence="10" id="KW-1185">Reference proteome</keyword>
<evidence type="ECO:0000256" key="7">
    <source>
        <dbReference type="SAM" id="MobiDB-lite"/>
    </source>
</evidence>
<protein>
    <recommendedName>
        <fullName evidence="8">CWF21 domain-containing protein</fullName>
    </recommendedName>
</protein>
<feature type="compositionally biased region" description="Acidic residues" evidence="7">
    <location>
        <begin position="159"/>
        <end position="168"/>
    </location>
</feature>
<feature type="compositionally biased region" description="Basic and acidic residues" evidence="7">
    <location>
        <begin position="125"/>
        <end position="137"/>
    </location>
</feature>
<reference evidence="9" key="1">
    <citation type="submission" date="2019-03" db="EMBL/GenBank/DDBJ databases">
        <title>WGS assembly of Setaria viridis.</title>
        <authorList>
            <person name="Huang P."/>
            <person name="Jenkins J."/>
            <person name="Grimwood J."/>
            <person name="Barry K."/>
            <person name="Healey A."/>
            <person name="Mamidi S."/>
            <person name="Sreedasyam A."/>
            <person name="Shu S."/>
            <person name="Feldman M."/>
            <person name="Wu J."/>
            <person name="Yu Y."/>
            <person name="Chen C."/>
            <person name="Johnson J."/>
            <person name="Rokhsar D."/>
            <person name="Baxter I."/>
            <person name="Schmutz J."/>
            <person name="Brutnell T."/>
            <person name="Kellogg E."/>
        </authorList>
    </citation>
    <scope>NUCLEOTIDE SEQUENCE [LARGE SCALE GENOMIC DNA]</scope>
</reference>
<name>A0A4U6UR07_SETVI</name>
<evidence type="ECO:0000256" key="5">
    <source>
        <dbReference type="ARBA" id="ARBA00023187"/>
    </source>
</evidence>
<dbReference type="Gramene" id="TKW17534">
    <property type="protein sequence ID" value="TKW17534"/>
    <property type="gene ID" value="SEVIR_5G373800v2"/>
</dbReference>
<keyword evidence="5" id="KW-0508">mRNA splicing</keyword>
<dbReference type="InterPro" id="IPR051372">
    <property type="entry name" value="CWC21"/>
</dbReference>
<dbReference type="CDD" id="cd21372">
    <property type="entry name" value="cwf21_CWC21-like"/>
    <property type="match status" value="1"/>
</dbReference>
<proteinExistence type="inferred from homology"/>
<evidence type="ECO:0000256" key="3">
    <source>
        <dbReference type="ARBA" id="ARBA00022664"/>
    </source>
</evidence>
<dbReference type="Proteomes" id="UP000298652">
    <property type="component" value="Chromosome 5"/>
</dbReference>
<feature type="region of interest" description="Disordered" evidence="7">
    <location>
        <begin position="94"/>
        <end position="137"/>
    </location>
</feature>
<comment type="similarity">
    <text evidence="2">Belongs to the CWC21 family.</text>
</comment>
<keyword evidence="3" id="KW-0507">mRNA processing</keyword>
<dbReference type="GO" id="GO:0005681">
    <property type="term" value="C:spliceosomal complex"/>
    <property type="evidence" value="ECO:0007669"/>
    <property type="project" value="UniProtKB-KW"/>
</dbReference>
<dbReference type="SMART" id="SM01115">
    <property type="entry name" value="cwf21"/>
    <property type="match status" value="1"/>
</dbReference>
<feature type="compositionally biased region" description="Basic and acidic residues" evidence="7">
    <location>
        <begin position="169"/>
        <end position="185"/>
    </location>
</feature>
<accession>A0A4U6UR07</accession>
<dbReference type="InterPro" id="IPR013170">
    <property type="entry name" value="mRNA_splic_Cwf21_dom"/>
</dbReference>
<evidence type="ECO:0000259" key="8">
    <source>
        <dbReference type="SMART" id="SM01115"/>
    </source>
</evidence>